<dbReference type="PANTHER" id="PTHR35007:SF2">
    <property type="entry name" value="PILUS ASSEMBLE PROTEIN"/>
    <property type="match status" value="1"/>
</dbReference>
<dbReference type="RefSeq" id="WP_109318385.1">
    <property type="nucleotide sequence ID" value="NZ_QFWT01000001.1"/>
</dbReference>
<keyword evidence="4 6" id="KW-1133">Transmembrane helix</keyword>
<sequence>MDKIIVWLSQSHIQLILALWFVVVGLSSFVYVGFEQFRRSRRLKRFGLSEKGPKKESDTQTTEEVTKYVTNLFAASKLDVSDKFIAAGFYNLRFAHWFLPAKYFLMLLGVGVIVVLGLKTGMTTLYIGALALVWVVISIIFPDVYLDMRTKALQRHISNQLPYLLDLMGVCVQTGMTIEAAMSYLSQEMAGFDRDLAYMLKRTNDRAHIVGLEQALEELYKRVPTSEIRSFVMTLNQSLQYGSSIYTVLTTLAVDIREVQMLNLEEQIGSLSAKMSVPLILFIMIPIVILITAPGVMRMLG</sequence>
<dbReference type="Proteomes" id="UP000245362">
    <property type="component" value="Unassembled WGS sequence"/>
</dbReference>
<reference evidence="8 9" key="1">
    <citation type="submission" date="2018-05" db="EMBL/GenBank/DDBJ databases">
        <title>Vibrio limimaris sp. nov., isolated from marine sediment.</title>
        <authorList>
            <person name="Li C.-M."/>
        </authorList>
    </citation>
    <scope>NUCLEOTIDE SEQUENCE [LARGE SCALE GENOMIC DNA]</scope>
    <source>
        <strain evidence="8 9">E4404</strain>
    </source>
</reference>
<organism evidence="8 9">
    <name type="scientific">Vibrio albus</name>
    <dbReference type="NCBI Taxonomy" id="2200953"/>
    <lineage>
        <taxon>Bacteria</taxon>
        <taxon>Pseudomonadati</taxon>
        <taxon>Pseudomonadota</taxon>
        <taxon>Gammaproteobacteria</taxon>
        <taxon>Vibrionales</taxon>
        <taxon>Vibrionaceae</taxon>
        <taxon>Vibrio</taxon>
    </lineage>
</organism>
<keyword evidence="5 6" id="KW-0472">Membrane</keyword>
<proteinExistence type="predicted"/>
<evidence type="ECO:0000256" key="5">
    <source>
        <dbReference type="ARBA" id="ARBA00023136"/>
    </source>
</evidence>
<evidence type="ECO:0000256" key="2">
    <source>
        <dbReference type="ARBA" id="ARBA00022475"/>
    </source>
</evidence>
<keyword evidence="2" id="KW-1003">Cell membrane</keyword>
<accession>A0A2U3BEN8</accession>
<dbReference type="GO" id="GO:0005886">
    <property type="term" value="C:plasma membrane"/>
    <property type="evidence" value="ECO:0007669"/>
    <property type="project" value="UniProtKB-SubCell"/>
</dbReference>
<feature type="domain" description="Type II secretion system protein GspF" evidence="7">
    <location>
        <begin position="165"/>
        <end position="292"/>
    </location>
</feature>
<keyword evidence="3 6" id="KW-0812">Transmembrane</keyword>
<evidence type="ECO:0000313" key="9">
    <source>
        <dbReference type="Proteomes" id="UP000245362"/>
    </source>
</evidence>
<feature type="transmembrane region" description="Helical" evidence="6">
    <location>
        <begin position="97"/>
        <end position="118"/>
    </location>
</feature>
<comment type="subcellular location">
    <subcellularLocation>
        <location evidence="1">Cell membrane</location>
        <topology evidence="1">Multi-pass membrane protein</topology>
    </subcellularLocation>
</comment>
<evidence type="ECO:0000256" key="6">
    <source>
        <dbReference type="SAM" id="Phobius"/>
    </source>
</evidence>
<dbReference type="InterPro" id="IPR018076">
    <property type="entry name" value="T2SS_GspF_dom"/>
</dbReference>
<evidence type="ECO:0000256" key="1">
    <source>
        <dbReference type="ARBA" id="ARBA00004651"/>
    </source>
</evidence>
<evidence type="ECO:0000256" key="4">
    <source>
        <dbReference type="ARBA" id="ARBA00022989"/>
    </source>
</evidence>
<feature type="transmembrane region" description="Helical" evidence="6">
    <location>
        <begin position="12"/>
        <end position="34"/>
    </location>
</feature>
<feature type="transmembrane region" description="Helical" evidence="6">
    <location>
        <begin position="277"/>
        <end position="297"/>
    </location>
</feature>
<name>A0A2U3BEN8_9VIBR</name>
<dbReference type="AlphaFoldDB" id="A0A2U3BEN8"/>
<evidence type="ECO:0000259" key="7">
    <source>
        <dbReference type="Pfam" id="PF00482"/>
    </source>
</evidence>
<dbReference type="EMBL" id="QFWT01000001">
    <property type="protein sequence ID" value="PWI35233.1"/>
    <property type="molecule type" value="Genomic_DNA"/>
</dbReference>
<evidence type="ECO:0000313" key="8">
    <source>
        <dbReference type="EMBL" id="PWI35233.1"/>
    </source>
</evidence>
<evidence type="ECO:0000256" key="3">
    <source>
        <dbReference type="ARBA" id="ARBA00022692"/>
    </source>
</evidence>
<comment type="caution">
    <text evidence="8">The sequence shown here is derived from an EMBL/GenBank/DDBJ whole genome shotgun (WGS) entry which is preliminary data.</text>
</comment>
<feature type="transmembrane region" description="Helical" evidence="6">
    <location>
        <begin position="124"/>
        <end position="146"/>
    </location>
</feature>
<protein>
    <submittedName>
        <fullName evidence="8">Biotin synthase</fullName>
    </submittedName>
</protein>
<dbReference type="Pfam" id="PF00482">
    <property type="entry name" value="T2SSF"/>
    <property type="match status" value="1"/>
</dbReference>
<keyword evidence="9" id="KW-1185">Reference proteome</keyword>
<gene>
    <name evidence="8" type="ORF">DI392_02910</name>
</gene>
<dbReference type="OrthoDB" id="9810662at2"/>
<dbReference type="PANTHER" id="PTHR35007">
    <property type="entry name" value="INTEGRAL MEMBRANE PROTEIN-RELATED"/>
    <property type="match status" value="1"/>
</dbReference>